<evidence type="ECO:0000313" key="3">
    <source>
        <dbReference type="Proteomes" id="UP001213799"/>
    </source>
</evidence>
<dbReference type="AlphaFoldDB" id="A0AAD6H509"/>
<proteinExistence type="predicted"/>
<feature type="compositionally biased region" description="Low complexity" evidence="1">
    <location>
        <begin position="15"/>
        <end position="29"/>
    </location>
</feature>
<gene>
    <name evidence="2" type="ORF">N7537_006235</name>
</gene>
<evidence type="ECO:0000313" key="2">
    <source>
        <dbReference type="EMBL" id="KAJ5603279.1"/>
    </source>
</evidence>
<dbReference type="EMBL" id="JAQJAE010000003">
    <property type="protein sequence ID" value="KAJ5603279.1"/>
    <property type="molecule type" value="Genomic_DNA"/>
</dbReference>
<reference evidence="2" key="2">
    <citation type="submission" date="2023-01" db="EMBL/GenBank/DDBJ databases">
        <authorList>
            <person name="Petersen C."/>
        </authorList>
    </citation>
    <scope>NUCLEOTIDE SEQUENCE</scope>
    <source>
        <strain evidence="2">IBT 12815</strain>
    </source>
</reference>
<feature type="compositionally biased region" description="Polar residues" evidence="1">
    <location>
        <begin position="37"/>
        <end position="47"/>
    </location>
</feature>
<keyword evidence="3" id="KW-1185">Reference proteome</keyword>
<protein>
    <submittedName>
        <fullName evidence="2">Uncharacterized protein</fullName>
    </submittedName>
</protein>
<dbReference type="GeneID" id="81587534"/>
<dbReference type="Proteomes" id="UP001213799">
    <property type="component" value="Unassembled WGS sequence"/>
</dbReference>
<accession>A0AAD6H509</accession>
<reference evidence="2" key="1">
    <citation type="journal article" date="2023" name="IMA Fungus">
        <title>Comparative genomic study of the Penicillium genus elucidates a diverse pangenome and 15 lateral gene transfer events.</title>
        <authorList>
            <person name="Petersen C."/>
            <person name="Sorensen T."/>
            <person name="Nielsen M.R."/>
            <person name="Sondergaard T.E."/>
            <person name="Sorensen J.L."/>
            <person name="Fitzpatrick D.A."/>
            <person name="Frisvad J.C."/>
            <person name="Nielsen K.L."/>
        </authorList>
    </citation>
    <scope>NUCLEOTIDE SEQUENCE</scope>
    <source>
        <strain evidence="2">IBT 12815</strain>
    </source>
</reference>
<organism evidence="2 3">
    <name type="scientific">Penicillium hordei</name>
    <dbReference type="NCBI Taxonomy" id="40994"/>
    <lineage>
        <taxon>Eukaryota</taxon>
        <taxon>Fungi</taxon>
        <taxon>Dikarya</taxon>
        <taxon>Ascomycota</taxon>
        <taxon>Pezizomycotina</taxon>
        <taxon>Eurotiomycetes</taxon>
        <taxon>Eurotiomycetidae</taxon>
        <taxon>Eurotiales</taxon>
        <taxon>Aspergillaceae</taxon>
        <taxon>Penicillium</taxon>
    </lineage>
</organism>
<feature type="region of interest" description="Disordered" evidence="1">
    <location>
        <begin position="15"/>
        <end position="47"/>
    </location>
</feature>
<dbReference type="RefSeq" id="XP_056753077.1">
    <property type="nucleotide sequence ID" value="XM_056897292.1"/>
</dbReference>
<name>A0AAD6H509_9EURO</name>
<sequence>MTVLSPGVWNNISASIGSSGGSARSCGSATIDGKGSSRGTGKLRNSNGDVDAFDLDEYVWGISSVLSSFLGCRPLRAHRLNTQGTRAHVHR</sequence>
<comment type="caution">
    <text evidence="2">The sequence shown here is derived from an EMBL/GenBank/DDBJ whole genome shotgun (WGS) entry which is preliminary data.</text>
</comment>
<evidence type="ECO:0000256" key="1">
    <source>
        <dbReference type="SAM" id="MobiDB-lite"/>
    </source>
</evidence>